<accession>A0ABQ0CL82</accession>
<proteinExistence type="predicted"/>
<dbReference type="PANTHER" id="PTHR12143:SF44">
    <property type="entry name" value="GLYCOSYL HYDROLASE FAMILY 92 DOMAIN-CONTAINING PROTEIN"/>
    <property type="match status" value="1"/>
</dbReference>
<evidence type="ECO:0000259" key="1">
    <source>
        <dbReference type="Pfam" id="PF07971"/>
    </source>
</evidence>
<dbReference type="Proteomes" id="UP001562357">
    <property type="component" value="Unassembled WGS sequence"/>
</dbReference>
<dbReference type="Gene3D" id="3.30.2080.10">
    <property type="entry name" value="GH92 mannosidase domain"/>
    <property type="match status" value="1"/>
</dbReference>
<evidence type="ECO:0000313" key="3">
    <source>
        <dbReference type="EMBL" id="GAB0134207.1"/>
    </source>
</evidence>
<dbReference type="Gene3D" id="2.70.98.10">
    <property type="match status" value="1"/>
</dbReference>
<dbReference type="PANTHER" id="PTHR12143">
    <property type="entry name" value="PEPTIDE N-GLYCANASE PNGASE -RELATED"/>
    <property type="match status" value="1"/>
</dbReference>
<dbReference type="EMBL" id="BAAFGZ010000071">
    <property type="protein sequence ID" value="GAB0134207.1"/>
    <property type="molecule type" value="Genomic_DNA"/>
</dbReference>
<dbReference type="InterPro" id="IPR050883">
    <property type="entry name" value="PNGase"/>
</dbReference>
<keyword evidence="4" id="KW-1185">Reference proteome</keyword>
<evidence type="ECO:0000313" key="4">
    <source>
        <dbReference type="Proteomes" id="UP001562357"/>
    </source>
</evidence>
<dbReference type="InterPro" id="IPR012939">
    <property type="entry name" value="Glyco_hydro_92"/>
</dbReference>
<comment type="caution">
    <text evidence="3">The sequence shown here is derived from an EMBL/GenBank/DDBJ whole genome shotgun (WGS) entry which is preliminary data.</text>
</comment>
<gene>
    <name evidence="3" type="primary">g2588</name>
    <name evidence="3" type="ORF">EsDP_00002588</name>
</gene>
<organism evidence="3 4">
    <name type="scientific">Epichloe bromicola</name>
    <dbReference type="NCBI Taxonomy" id="79588"/>
    <lineage>
        <taxon>Eukaryota</taxon>
        <taxon>Fungi</taxon>
        <taxon>Dikarya</taxon>
        <taxon>Ascomycota</taxon>
        <taxon>Pezizomycotina</taxon>
        <taxon>Sordariomycetes</taxon>
        <taxon>Hypocreomycetidae</taxon>
        <taxon>Hypocreales</taxon>
        <taxon>Clavicipitaceae</taxon>
        <taxon>Epichloe</taxon>
    </lineage>
</organism>
<name>A0ABQ0CL82_9HYPO</name>
<feature type="domain" description="Glycosyl hydrolase family 92" evidence="1">
    <location>
        <begin position="140"/>
        <end position="243"/>
    </location>
</feature>
<dbReference type="InterPro" id="IPR014718">
    <property type="entry name" value="GH-type_carb-bd"/>
</dbReference>
<feature type="domain" description="Glycosyl hydrolase family 92 N-terminal" evidence="2">
    <location>
        <begin position="1"/>
        <end position="117"/>
    </location>
</feature>
<sequence>MVKLGPDLYTGSDFNSRCQPKGDFTGFTMLHESCTGGAPKYGVVSQMSVVGKVGNPFSDAMNDPRAKPDIIEVGYYKASLGSGTVLEMSASKKAGIHKYTLPGKAESHILVDASHVRRRIAAKVSRSITWQETLAIPYPAEAATGATDYYQALPWEYSSNAHHDLQTAISYMSGPARFTDRLDTTFKPVVYSGNNQFGNTLFNPGNEPSFTTPYLYNSVNRQALAVQKSRFIANSYYRPTPPGPWNHGCSGT</sequence>
<dbReference type="InterPro" id="IPR041371">
    <property type="entry name" value="GH92_N"/>
</dbReference>
<protein>
    <recommendedName>
        <fullName evidence="5">Glycosyl hydrolase family 92 N-terminal domain-containing protein</fullName>
    </recommendedName>
</protein>
<dbReference type="Pfam" id="PF07971">
    <property type="entry name" value="Glyco_hydro_92"/>
    <property type="match status" value="1"/>
</dbReference>
<evidence type="ECO:0008006" key="5">
    <source>
        <dbReference type="Google" id="ProtNLM"/>
    </source>
</evidence>
<evidence type="ECO:0000259" key="2">
    <source>
        <dbReference type="Pfam" id="PF17678"/>
    </source>
</evidence>
<reference evidence="4" key="1">
    <citation type="submission" date="2024-06" db="EMBL/GenBank/DDBJ databases">
        <title>Draft Genome Sequences of Epichloe bromicola Strains Isolated from Elymus ciliaris.</title>
        <authorList>
            <consortium name="Epichloe bromicola genome sequencing consortium"/>
            <person name="Miura A."/>
            <person name="Imano S."/>
            <person name="Ashida A."/>
            <person name="Sato I."/>
            <person name="Chiba S."/>
            <person name="Tanaka A."/>
            <person name="Camagna M."/>
            <person name="Takemoto D."/>
        </authorList>
    </citation>
    <scope>NUCLEOTIDE SEQUENCE [LARGE SCALE GENOMIC DNA]</scope>
    <source>
        <strain evidence="4">DP</strain>
    </source>
</reference>
<dbReference type="Pfam" id="PF17678">
    <property type="entry name" value="Glyco_hydro_92N"/>
    <property type="match status" value="1"/>
</dbReference>